<evidence type="ECO:0000313" key="4">
    <source>
        <dbReference type="Proteomes" id="UP000321926"/>
    </source>
</evidence>
<proteinExistence type="predicted"/>
<dbReference type="AlphaFoldDB" id="A0A5C8JFG5"/>
<comment type="caution">
    <text evidence="3">The sequence shown here is derived from an EMBL/GenBank/DDBJ whole genome shotgun (WGS) entry which is preliminary data.</text>
</comment>
<feature type="region of interest" description="Disordered" evidence="1">
    <location>
        <begin position="67"/>
        <end position="90"/>
    </location>
</feature>
<dbReference type="InterPro" id="IPR043834">
    <property type="entry name" value="REC"/>
</dbReference>
<dbReference type="Proteomes" id="UP000321926">
    <property type="component" value="Unassembled WGS sequence"/>
</dbReference>
<reference evidence="3 4" key="1">
    <citation type="submission" date="2019-08" db="EMBL/GenBank/DDBJ databases">
        <authorList>
            <person name="Shi S."/>
        </authorList>
    </citation>
    <scope>NUCLEOTIDE SEQUENCE [LARGE SCALE GENOMIC DNA]</scope>
    <source>
        <strain evidence="3 4">GY10130</strain>
    </source>
</reference>
<feature type="compositionally biased region" description="Basic and acidic residues" evidence="1">
    <location>
        <begin position="71"/>
        <end position="90"/>
    </location>
</feature>
<name>A0A5C8JFG5_9BACT</name>
<gene>
    <name evidence="3" type="ORF">FVR03_17775</name>
</gene>
<accession>A0A5C8JFG5</accession>
<dbReference type="Pfam" id="PF19192">
    <property type="entry name" value="Response_reg_2"/>
    <property type="match status" value="1"/>
</dbReference>
<evidence type="ECO:0000259" key="2">
    <source>
        <dbReference type="Pfam" id="PF19192"/>
    </source>
</evidence>
<organism evidence="3 4">
    <name type="scientific">Pontibacter qinzhouensis</name>
    <dbReference type="NCBI Taxonomy" id="2603253"/>
    <lineage>
        <taxon>Bacteria</taxon>
        <taxon>Pseudomonadati</taxon>
        <taxon>Bacteroidota</taxon>
        <taxon>Cytophagia</taxon>
        <taxon>Cytophagales</taxon>
        <taxon>Hymenobacteraceae</taxon>
        <taxon>Pontibacter</taxon>
    </lineage>
</organism>
<protein>
    <recommendedName>
        <fullName evidence="2">Response receiver domain-containing protein</fullName>
    </recommendedName>
</protein>
<sequence length="579" mass="64826">MTPSSPSFEQASRKIVTDFLHSVVVVDDRASLNDEVNISNSYTPKDVALKAPSTRAKKVQTIVETTLQQNEHSEGVEEGAPNKDGDNTNNRDLKAKILIDTFAEIGLVCAVLKPVDKDERLESQTDHATQKSDIVILDWQISESETSPGETALRLIKKIIKTDSKDRLRLIAIYTTSQDLHGITEKVSDVIKTPSETASIDGFEITRGPIKVVIYQKSGGTTTIAEHRVVDEANLPEKLINDFTSLTKGLLSNVALKSLGALRENTHRIISKFNSGLDAPYVAHRILTNPSEEAETHPIPLLTSEFNEILEDCNVCDEVSIDSIKIWLNHLEDVSIIKDDKLEGISSTQLKELIGILLEKGLEKERTKGTPSNWRDLLKALYRSEKVRLSELTVLLSKDEEQGAEKDLDFAVLTTMRSHYSNISPSLKLGSIIKEMDGTIQRYLICLQPLCDSVRVTKERKFPFLPLVEASSESPNDFEIVLQIDGDYKKFKVKLNPYLLELIPFKPHAGDKEIKATLDSNNIFSLKDSAEMKQYRWVGELKFPQAQRIVNKFGSQISRVGLTESDWLRRMATAANQND</sequence>
<dbReference type="RefSeq" id="WP_147923114.1">
    <property type="nucleotide sequence ID" value="NZ_VRTY01000079.1"/>
</dbReference>
<keyword evidence="4" id="KW-1185">Reference proteome</keyword>
<dbReference type="OrthoDB" id="5135940at2"/>
<evidence type="ECO:0000256" key="1">
    <source>
        <dbReference type="SAM" id="MobiDB-lite"/>
    </source>
</evidence>
<dbReference type="EMBL" id="VRTY01000079">
    <property type="protein sequence ID" value="TXK36459.1"/>
    <property type="molecule type" value="Genomic_DNA"/>
</dbReference>
<evidence type="ECO:0000313" key="3">
    <source>
        <dbReference type="EMBL" id="TXK36459.1"/>
    </source>
</evidence>
<feature type="domain" description="Response receiver" evidence="2">
    <location>
        <begin position="19"/>
        <end position="220"/>
    </location>
</feature>